<gene>
    <name evidence="1" type="ORF">AABB31_14975</name>
</gene>
<dbReference type="RefSeq" id="WP_342075680.1">
    <property type="nucleotide sequence ID" value="NZ_CP151767.2"/>
</dbReference>
<proteinExistence type="predicted"/>
<accession>A0AAN0M823</accession>
<dbReference type="AlphaFoldDB" id="A0AAN0M823"/>
<name>A0AAN0M823_9RHOB</name>
<dbReference type="InterPro" id="IPR005331">
    <property type="entry name" value="Sulfotransferase"/>
</dbReference>
<dbReference type="SUPFAM" id="SSF52540">
    <property type="entry name" value="P-loop containing nucleoside triphosphate hydrolases"/>
    <property type="match status" value="1"/>
</dbReference>
<dbReference type="EMBL" id="CP151767">
    <property type="protein sequence ID" value="WZU66355.1"/>
    <property type="molecule type" value="Genomic_DNA"/>
</dbReference>
<dbReference type="GO" id="GO:0008146">
    <property type="term" value="F:sulfotransferase activity"/>
    <property type="evidence" value="ECO:0007669"/>
    <property type="project" value="InterPro"/>
</dbReference>
<reference evidence="1" key="1">
    <citation type="submission" date="2024-08" db="EMBL/GenBank/DDBJ databases">
        <title>Phylogenomic analyses of a clade within the roseobacter group suggest taxonomic reassignments of species of the genera Aestuariivita, Citreicella, Loktanella, Nautella, Pelagibaca, Ruegeria, Thalassobius, Thiobacimonas and Tropicibacter, and the proposal o.</title>
        <authorList>
            <person name="Jeon C.O."/>
        </authorList>
    </citation>
    <scope>NUCLEOTIDE SEQUENCE</scope>
    <source>
        <strain evidence="1">SS1-5</strain>
    </source>
</reference>
<dbReference type="Pfam" id="PF03567">
    <property type="entry name" value="Sulfotransfer_2"/>
    <property type="match status" value="1"/>
</dbReference>
<organism evidence="1 2">
    <name type="scientific">Yoonia rhodophyticola</name>
    <dbReference type="NCBI Taxonomy" id="3137370"/>
    <lineage>
        <taxon>Bacteria</taxon>
        <taxon>Pseudomonadati</taxon>
        <taxon>Pseudomonadota</taxon>
        <taxon>Alphaproteobacteria</taxon>
        <taxon>Rhodobacterales</taxon>
        <taxon>Paracoccaceae</taxon>
        <taxon>Yoonia</taxon>
    </lineage>
</organism>
<protein>
    <submittedName>
        <fullName evidence="1">Sulfotransferase family 2 domain-containing protein</fullName>
    </submittedName>
</protein>
<dbReference type="InterPro" id="IPR027417">
    <property type="entry name" value="P-loop_NTPase"/>
</dbReference>
<dbReference type="GO" id="GO:0016020">
    <property type="term" value="C:membrane"/>
    <property type="evidence" value="ECO:0007669"/>
    <property type="project" value="InterPro"/>
</dbReference>
<keyword evidence="2" id="KW-1185">Reference proteome</keyword>
<dbReference type="Proteomes" id="UP001470809">
    <property type="component" value="Chromosome"/>
</dbReference>
<evidence type="ECO:0000313" key="1">
    <source>
        <dbReference type="EMBL" id="WZU66355.1"/>
    </source>
</evidence>
<evidence type="ECO:0000313" key="2">
    <source>
        <dbReference type="Proteomes" id="UP001470809"/>
    </source>
</evidence>
<dbReference type="KEGG" id="yrh:AABB31_14975"/>
<sequence>MQAAILMRNVTRGIEKIPGVNLVQTARFDDISILMFPKVGTRSIRNALLTYHGLGPGRGRAWTHMHYHSRKAMRTRLNTPQTLVVLRDPLERIHSCWKQKVGRERDDKSFYFFQYYPLLKPDMDFLAFLQAIHRLPTFLYEKHFMPLNHYLSGMDDPSYSFARLDQLDTKLAEILNTTAPPQRANTTSPTAIPQDAKDYFFAHLQDRYRADIDLFEKSGGGPGR</sequence>